<name>A0A1E1LJL3_9HELO</name>
<dbReference type="InterPro" id="IPR023631">
    <property type="entry name" value="Amidase_dom"/>
</dbReference>
<dbReference type="PANTHER" id="PTHR42678">
    <property type="entry name" value="AMIDASE"/>
    <property type="match status" value="1"/>
</dbReference>
<feature type="domain" description="Amidase" evidence="1">
    <location>
        <begin position="39"/>
        <end position="253"/>
    </location>
</feature>
<dbReference type="InParanoid" id="A0A1E1LJL3"/>
<dbReference type="Proteomes" id="UP000178129">
    <property type="component" value="Unassembled WGS sequence"/>
</dbReference>
<dbReference type="Gene3D" id="3.90.1300.10">
    <property type="entry name" value="Amidase signature (AS) domain"/>
    <property type="match status" value="1"/>
</dbReference>
<sequence>MAVRREAHRLASEIPSLINLNIATASTLLEGRKTTAVALVQAHLTRIAEVNGYFNAVLETNPDAIAIAKALDDEQALSGRRSPIHGIPILTKDNLVTLDSMEAAAGSTILLGAKLGVESGVARKLRAASAIILGKSNLSKFSGLRTPKGISGWSPRGGLTMGAYCENMKTSGSSSGSSVATALGLAVVSFGTETDGSITSPAGREAVIGFKPTVGLVPMEGAIPVSVTQDSAGPIAKAVKDAAYVLNAIVEPSDSFPAVDYLLSYNANFEGTDEFDKMSGDDKLYAMAGSVKRDISFYASTLVQNPRNISRLHNIMELCKKDVAEYYPTRDTRDWELAMSVGLRWQEVQRIT</sequence>
<accession>A0A1E1LJL3</accession>
<dbReference type="SUPFAM" id="SSF75304">
    <property type="entry name" value="Amidase signature (AS) enzymes"/>
    <property type="match status" value="1"/>
</dbReference>
<evidence type="ECO:0000259" key="1">
    <source>
        <dbReference type="Pfam" id="PF01425"/>
    </source>
</evidence>
<protein>
    <recommendedName>
        <fullName evidence="1">Amidase domain-containing protein</fullName>
    </recommendedName>
</protein>
<evidence type="ECO:0000313" key="2">
    <source>
        <dbReference type="EMBL" id="CZT10686.1"/>
    </source>
</evidence>
<organism evidence="2 3">
    <name type="scientific">Rhynchosporium graminicola</name>
    <dbReference type="NCBI Taxonomy" id="2792576"/>
    <lineage>
        <taxon>Eukaryota</taxon>
        <taxon>Fungi</taxon>
        <taxon>Dikarya</taxon>
        <taxon>Ascomycota</taxon>
        <taxon>Pezizomycotina</taxon>
        <taxon>Leotiomycetes</taxon>
        <taxon>Helotiales</taxon>
        <taxon>Ploettnerulaceae</taxon>
        <taxon>Rhynchosporium</taxon>
    </lineage>
</organism>
<dbReference type="InterPro" id="IPR036928">
    <property type="entry name" value="AS_sf"/>
</dbReference>
<dbReference type="AlphaFoldDB" id="A0A1E1LJL3"/>
<dbReference type="Pfam" id="PF01425">
    <property type="entry name" value="Amidase"/>
    <property type="match status" value="1"/>
</dbReference>
<proteinExistence type="predicted"/>
<comment type="caution">
    <text evidence="2">The sequence shown here is derived from an EMBL/GenBank/DDBJ whole genome shotgun (WGS) entry which is preliminary data.</text>
</comment>
<evidence type="ECO:0000313" key="3">
    <source>
        <dbReference type="Proteomes" id="UP000178129"/>
    </source>
</evidence>
<keyword evidence="3" id="KW-1185">Reference proteome</keyword>
<reference evidence="3" key="1">
    <citation type="submission" date="2016-03" db="EMBL/GenBank/DDBJ databases">
        <authorList>
            <person name="Ploux O."/>
        </authorList>
    </citation>
    <scope>NUCLEOTIDE SEQUENCE [LARGE SCALE GENOMIC DNA]</scope>
    <source>
        <strain evidence="3">UK7</strain>
    </source>
</reference>
<dbReference type="EMBL" id="FJUW01000057">
    <property type="protein sequence ID" value="CZT10686.1"/>
    <property type="molecule type" value="Genomic_DNA"/>
</dbReference>
<gene>
    <name evidence="2" type="ORF">RCO7_11636</name>
</gene>
<dbReference type="PANTHER" id="PTHR42678:SF34">
    <property type="entry name" value="OS04G0183300 PROTEIN"/>
    <property type="match status" value="1"/>
</dbReference>
<dbReference type="STRING" id="914237.A0A1E1LJL3"/>